<feature type="domain" description="UBX" evidence="2">
    <location>
        <begin position="381"/>
        <end position="458"/>
    </location>
</feature>
<dbReference type="AlphaFoldDB" id="A0A267FDI1"/>
<dbReference type="CDD" id="cd02958">
    <property type="entry name" value="UAS"/>
    <property type="match status" value="1"/>
</dbReference>
<protein>
    <recommendedName>
        <fullName evidence="2">UBX domain-containing protein</fullName>
    </recommendedName>
</protein>
<dbReference type="GO" id="GO:0043130">
    <property type="term" value="F:ubiquitin binding"/>
    <property type="evidence" value="ECO:0007669"/>
    <property type="project" value="TreeGrafter"/>
</dbReference>
<dbReference type="Gene3D" id="3.40.30.10">
    <property type="entry name" value="Glutaredoxin"/>
    <property type="match status" value="1"/>
</dbReference>
<feature type="compositionally biased region" description="Low complexity" evidence="1">
    <location>
        <begin position="307"/>
        <end position="316"/>
    </location>
</feature>
<dbReference type="SUPFAM" id="SSF52833">
    <property type="entry name" value="Thioredoxin-like"/>
    <property type="match status" value="1"/>
</dbReference>
<reference evidence="3 4" key="1">
    <citation type="submission" date="2017-06" db="EMBL/GenBank/DDBJ databases">
        <title>A platform for efficient transgenesis in Macrostomum lignano, a flatworm model organism for stem cell research.</title>
        <authorList>
            <person name="Berezikov E."/>
        </authorList>
    </citation>
    <scope>NUCLEOTIDE SEQUENCE [LARGE SCALE GENOMIC DNA]</scope>
    <source>
        <strain evidence="3">DV1</strain>
        <tissue evidence="3">Whole organism</tissue>
    </source>
</reference>
<evidence type="ECO:0000256" key="1">
    <source>
        <dbReference type="SAM" id="MobiDB-lite"/>
    </source>
</evidence>
<dbReference type="GO" id="GO:0005634">
    <property type="term" value="C:nucleus"/>
    <property type="evidence" value="ECO:0007669"/>
    <property type="project" value="TreeGrafter"/>
</dbReference>
<dbReference type="CDD" id="cd14345">
    <property type="entry name" value="UBA_UBXD7"/>
    <property type="match status" value="1"/>
</dbReference>
<organism evidence="3 4">
    <name type="scientific">Macrostomum lignano</name>
    <dbReference type="NCBI Taxonomy" id="282301"/>
    <lineage>
        <taxon>Eukaryota</taxon>
        <taxon>Metazoa</taxon>
        <taxon>Spiralia</taxon>
        <taxon>Lophotrochozoa</taxon>
        <taxon>Platyhelminthes</taxon>
        <taxon>Rhabditophora</taxon>
        <taxon>Macrostomorpha</taxon>
        <taxon>Macrostomida</taxon>
        <taxon>Macrostomidae</taxon>
        <taxon>Macrostomum</taxon>
    </lineage>
</organism>
<dbReference type="SUPFAM" id="SSF46934">
    <property type="entry name" value="UBA-like"/>
    <property type="match status" value="1"/>
</dbReference>
<accession>A0A267FDI1</accession>
<dbReference type="Proteomes" id="UP000215902">
    <property type="component" value="Unassembled WGS sequence"/>
</dbReference>
<dbReference type="Gene3D" id="3.10.20.90">
    <property type="entry name" value="Phosphatidylinositol 3-kinase Catalytic Subunit, Chain A, domain 1"/>
    <property type="match status" value="1"/>
</dbReference>
<sequence>LLEIALHLVQSSSLSFICNRMGPEAENFCAITGATSAVAAQYLAACNNNLEMALNMYMETGPPTPAASRLHPGTDGSSGDSGLAATPSDSSEEARAPMPQTVAQLTPNAGAIFAQHSGANGSGGAARPTVQPFADHRAAMLEEAGAASGSSGGRPGKRSLHDLYRPPSGLLHPGSLESAMRQARLAGKWLLVDLQDVGEFSCQLLNRDLWSEPAVQSVLEASCVFLQLDSRSPAGCRFAVNYRAPGGCPFVALLDPVTGEQRLRFAPGQLRHLDSFLDRLTEFLAQFERPECLPESDSEAAAAIDEAAAGPAAPAAKRARSKSPELGQSVDQPELGANGVGARRPDCDNGEEAEAEQLRRAVAASRLVDGQDHRLWLGDPDEPQRCRLLIRYPDGRRNSLDWPASSRLKALTVLLDSEGFPAEDFELLATHPRRLLSQLQPMASLAELGLCPTDTVYVQAK</sequence>
<dbReference type="STRING" id="282301.A0A267FDI1"/>
<dbReference type="PANTHER" id="PTHR23322">
    <property type="entry name" value="FAS-ASSOCIATED PROTEIN"/>
    <property type="match status" value="1"/>
</dbReference>
<comment type="caution">
    <text evidence="3">The sequence shown here is derived from an EMBL/GenBank/DDBJ whole genome shotgun (WGS) entry which is preliminary data.</text>
</comment>
<dbReference type="Pfam" id="PF13899">
    <property type="entry name" value="Thioredoxin_7"/>
    <property type="match status" value="1"/>
</dbReference>
<dbReference type="SMART" id="SM00594">
    <property type="entry name" value="UAS"/>
    <property type="match status" value="1"/>
</dbReference>
<gene>
    <name evidence="3" type="ORF">BOX15_Mlig005228g1</name>
</gene>
<dbReference type="InterPro" id="IPR050730">
    <property type="entry name" value="UBX_domain-protein"/>
</dbReference>
<dbReference type="InterPro" id="IPR001012">
    <property type="entry name" value="UBX_dom"/>
</dbReference>
<dbReference type="Pfam" id="PF14555">
    <property type="entry name" value="UBA_4"/>
    <property type="match status" value="1"/>
</dbReference>
<dbReference type="GO" id="GO:0043161">
    <property type="term" value="P:proteasome-mediated ubiquitin-dependent protein catabolic process"/>
    <property type="evidence" value="ECO:0007669"/>
    <property type="project" value="TreeGrafter"/>
</dbReference>
<evidence type="ECO:0000259" key="2">
    <source>
        <dbReference type="PROSITE" id="PS50033"/>
    </source>
</evidence>
<keyword evidence="4" id="KW-1185">Reference proteome</keyword>
<feature type="region of interest" description="Disordered" evidence="1">
    <location>
        <begin position="307"/>
        <end position="353"/>
    </location>
</feature>
<dbReference type="PROSITE" id="PS50033">
    <property type="entry name" value="UBX"/>
    <property type="match status" value="1"/>
</dbReference>
<feature type="non-terminal residue" evidence="3">
    <location>
        <position position="1"/>
    </location>
</feature>
<dbReference type="Gene3D" id="1.10.8.10">
    <property type="entry name" value="DNA helicase RuvA subunit, C-terminal domain"/>
    <property type="match status" value="1"/>
</dbReference>
<dbReference type="InterPro" id="IPR006577">
    <property type="entry name" value="UAS"/>
</dbReference>
<dbReference type="OrthoDB" id="270602at2759"/>
<dbReference type="Pfam" id="PF00789">
    <property type="entry name" value="UBX"/>
    <property type="match status" value="1"/>
</dbReference>
<dbReference type="InterPro" id="IPR029071">
    <property type="entry name" value="Ubiquitin-like_domsf"/>
</dbReference>
<dbReference type="PANTHER" id="PTHR23322:SF6">
    <property type="entry name" value="UBX DOMAIN-CONTAINING PROTEIN 7"/>
    <property type="match status" value="1"/>
</dbReference>
<proteinExistence type="predicted"/>
<feature type="region of interest" description="Disordered" evidence="1">
    <location>
        <begin position="63"/>
        <end position="97"/>
    </location>
</feature>
<dbReference type="EMBL" id="NIVC01001187">
    <property type="protein sequence ID" value="PAA71052.1"/>
    <property type="molecule type" value="Genomic_DNA"/>
</dbReference>
<evidence type="ECO:0000313" key="3">
    <source>
        <dbReference type="EMBL" id="PAA71052.1"/>
    </source>
</evidence>
<dbReference type="SUPFAM" id="SSF54236">
    <property type="entry name" value="Ubiquitin-like"/>
    <property type="match status" value="1"/>
</dbReference>
<name>A0A267FDI1_9PLAT</name>
<dbReference type="InterPro" id="IPR036249">
    <property type="entry name" value="Thioredoxin-like_sf"/>
</dbReference>
<evidence type="ECO:0000313" key="4">
    <source>
        <dbReference type="Proteomes" id="UP000215902"/>
    </source>
</evidence>
<dbReference type="InterPro" id="IPR009060">
    <property type="entry name" value="UBA-like_sf"/>
</dbReference>
<dbReference type="SMART" id="SM00166">
    <property type="entry name" value="UBX"/>
    <property type="match status" value="1"/>
</dbReference>